<keyword evidence="5" id="KW-0547">Nucleotide-binding</keyword>
<dbReference type="PANTHER" id="PTHR24421">
    <property type="entry name" value="NITRATE/NITRITE SENSOR PROTEIN NARX-RELATED"/>
    <property type="match status" value="1"/>
</dbReference>
<reference evidence="12 13" key="1">
    <citation type="submission" date="2017-11" db="EMBL/GenBank/DDBJ databases">
        <title>Genomic Encyclopedia of Archaeal and Bacterial Type Strains, Phase II (KMG-II): From Individual Species to Whole Genera.</title>
        <authorList>
            <person name="Goeker M."/>
        </authorList>
    </citation>
    <scope>NUCLEOTIDE SEQUENCE [LARGE SCALE GENOMIC DNA]</scope>
    <source>
        <strain evidence="12 13">DSM 25625</strain>
    </source>
</reference>
<dbReference type="GO" id="GO:0005524">
    <property type="term" value="F:ATP binding"/>
    <property type="evidence" value="ECO:0007669"/>
    <property type="project" value="UniProtKB-KW"/>
</dbReference>
<evidence type="ECO:0000256" key="3">
    <source>
        <dbReference type="ARBA" id="ARBA00022553"/>
    </source>
</evidence>
<organism evidence="12 13">
    <name type="scientific">Compostimonas suwonensis</name>
    <dbReference type="NCBI Taxonomy" id="1048394"/>
    <lineage>
        <taxon>Bacteria</taxon>
        <taxon>Bacillati</taxon>
        <taxon>Actinomycetota</taxon>
        <taxon>Actinomycetes</taxon>
        <taxon>Micrococcales</taxon>
        <taxon>Microbacteriaceae</taxon>
        <taxon>Compostimonas</taxon>
    </lineage>
</organism>
<dbReference type="PANTHER" id="PTHR24421:SF10">
    <property type="entry name" value="NITRATE_NITRITE SENSOR PROTEIN NARQ"/>
    <property type="match status" value="1"/>
</dbReference>
<dbReference type="Gene3D" id="3.30.565.10">
    <property type="entry name" value="Histidine kinase-like ATPase, C-terminal domain"/>
    <property type="match status" value="1"/>
</dbReference>
<evidence type="ECO:0000256" key="10">
    <source>
        <dbReference type="SAM" id="Phobius"/>
    </source>
</evidence>
<evidence type="ECO:0000259" key="11">
    <source>
        <dbReference type="Pfam" id="PF07730"/>
    </source>
</evidence>
<comment type="catalytic activity">
    <reaction evidence="1">
        <text>ATP + protein L-histidine = ADP + protein N-phospho-L-histidine.</text>
        <dbReference type="EC" id="2.7.13.3"/>
    </reaction>
</comment>
<dbReference type="AlphaFoldDB" id="A0A2M9C4F9"/>
<dbReference type="InterPro" id="IPR036890">
    <property type="entry name" value="HATPase_C_sf"/>
</dbReference>
<dbReference type="RefSeq" id="WP_157802775.1">
    <property type="nucleotide sequence ID" value="NZ_PGFB01000001.1"/>
</dbReference>
<feature type="compositionally biased region" description="Low complexity" evidence="9">
    <location>
        <begin position="406"/>
        <end position="415"/>
    </location>
</feature>
<keyword evidence="10" id="KW-0812">Transmembrane</keyword>
<feature type="region of interest" description="Disordered" evidence="9">
    <location>
        <begin position="406"/>
        <end position="430"/>
    </location>
</feature>
<dbReference type="SUPFAM" id="SSF55874">
    <property type="entry name" value="ATPase domain of HSP90 chaperone/DNA topoisomerase II/histidine kinase"/>
    <property type="match status" value="1"/>
</dbReference>
<evidence type="ECO:0000256" key="4">
    <source>
        <dbReference type="ARBA" id="ARBA00022679"/>
    </source>
</evidence>
<feature type="transmembrane region" description="Helical" evidence="10">
    <location>
        <begin position="20"/>
        <end position="37"/>
    </location>
</feature>
<dbReference type="EC" id="2.7.13.3" evidence="2"/>
<proteinExistence type="predicted"/>
<feature type="domain" description="Signal transduction histidine kinase subgroup 3 dimerisation and phosphoacceptor" evidence="11">
    <location>
        <begin position="198"/>
        <end position="263"/>
    </location>
</feature>
<keyword evidence="6 12" id="KW-0418">Kinase</keyword>
<keyword evidence="10" id="KW-0472">Membrane</keyword>
<dbReference type="InterPro" id="IPR011712">
    <property type="entry name" value="Sig_transdc_His_kin_sub3_dim/P"/>
</dbReference>
<sequence>MRATPASATELRPPRQLPRWLGDAVALLLVLGAAFAPEHVPNRPEATAVQGPIDLPVVAWILVAVAAAAVLTRRRFPRTIVGATVAVFIAGIVVSGPSFSYLVAVAVAVYNAAKLTDRRTTSWMALGTIVVVLSGSWLVFESDVFDPGALLLAALIAFASAAGDASRSRLAYIEAITERARKAEETRESEALRRVAEERLRIARDLHDAVGHQITVINLNAGVASQALTERPVDAERALGTIRTASRAVLTEIGELLAVLRNGDGDGPHDRARTASVAGIERLDELIADFAASGLAVQLRQEGAPVRLDAAVDEVALRIVQEAFTNAHKHGADASALLDLEYSADALGITVTNTTRTVGDAPSPTSGHGLLGVRERVASVHGSFATVRGPGPVFRFEAVLPLAAGLPTPAAGPRPSGSRADDSRAERGPR</sequence>
<comment type="caution">
    <text evidence="12">The sequence shown here is derived from an EMBL/GenBank/DDBJ whole genome shotgun (WGS) entry which is preliminary data.</text>
</comment>
<evidence type="ECO:0000256" key="7">
    <source>
        <dbReference type="ARBA" id="ARBA00022840"/>
    </source>
</evidence>
<keyword evidence="8" id="KW-0902">Two-component regulatory system</keyword>
<dbReference type="CDD" id="cd16917">
    <property type="entry name" value="HATPase_UhpB-NarQ-NarX-like"/>
    <property type="match status" value="1"/>
</dbReference>
<keyword evidence="7" id="KW-0067">ATP-binding</keyword>
<feature type="transmembrane region" description="Helical" evidence="10">
    <location>
        <begin position="57"/>
        <end position="73"/>
    </location>
</feature>
<dbReference type="GO" id="GO:0046983">
    <property type="term" value="F:protein dimerization activity"/>
    <property type="evidence" value="ECO:0007669"/>
    <property type="project" value="InterPro"/>
</dbReference>
<keyword evidence="3" id="KW-0597">Phosphoprotein</keyword>
<accession>A0A2M9C4F9</accession>
<keyword evidence="10" id="KW-1133">Transmembrane helix</keyword>
<dbReference type="Pfam" id="PF07730">
    <property type="entry name" value="HisKA_3"/>
    <property type="match status" value="1"/>
</dbReference>
<evidence type="ECO:0000313" key="12">
    <source>
        <dbReference type="EMBL" id="PJJ65415.1"/>
    </source>
</evidence>
<evidence type="ECO:0000256" key="8">
    <source>
        <dbReference type="ARBA" id="ARBA00023012"/>
    </source>
</evidence>
<dbReference type="InterPro" id="IPR050482">
    <property type="entry name" value="Sensor_HK_TwoCompSys"/>
</dbReference>
<dbReference type="EMBL" id="PGFB01000001">
    <property type="protein sequence ID" value="PJJ65415.1"/>
    <property type="molecule type" value="Genomic_DNA"/>
</dbReference>
<evidence type="ECO:0000256" key="2">
    <source>
        <dbReference type="ARBA" id="ARBA00012438"/>
    </source>
</evidence>
<evidence type="ECO:0000256" key="9">
    <source>
        <dbReference type="SAM" id="MobiDB-lite"/>
    </source>
</evidence>
<evidence type="ECO:0000313" key="13">
    <source>
        <dbReference type="Proteomes" id="UP000230161"/>
    </source>
</evidence>
<protein>
    <recommendedName>
        <fullName evidence="2">histidine kinase</fullName>
        <ecNumber evidence="2">2.7.13.3</ecNumber>
    </recommendedName>
</protein>
<dbReference type="GO" id="GO:0000155">
    <property type="term" value="F:phosphorelay sensor kinase activity"/>
    <property type="evidence" value="ECO:0007669"/>
    <property type="project" value="InterPro"/>
</dbReference>
<evidence type="ECO:0000256" key="5">
    <source>
        <dbReference type="ARBA" id="ARBA00022741"/>
    </source>
</evidence>
<keyword evidence="13" id="KW-1185">Reference proteome</keyword>
<evidence type="ECO:0000256" key="1">
    <source>
        <dbReference type="ARBA" id="ARBA00000085"/>
    </source>
</evidence>
<keyword evidence="4" id="KW-0808">Transferase</keyword>
<dbReference type="GO" id="GO:0016020">
    <property type="term" value="C:membrane"/>
    <property type="evidence" value="ECO:0007669"/>
    <property type="project" value="InterPro"/>
</dbReference>
<feature type="transmembrane region" description="Helical" evidence="10">
    <location>
        <begin position="122"/>
        <end position="140"/>
    </location>
</feature>
<dbReference type="Proteomes" id="UP000230161">
    <property type="component" value="Unassembled WGS sequence"/>
</dbReference>
<dbReference type="OrthoDB" id="227596at2"/>
<feature type="transmembrane region" description="Helical" evidence="10">
    <location>
        <begin position="85"/>
        <end position="110"/>
    </location>
</feature>
<gene>
    <name evidence="12" type="ORF">CLV54_0448</name>
</gene>
<feature type="compositionally biased region" description="Basic and acidic residues" evidence="9">
    <location>
        <begin position="419"/>
        <end position="430"/>
    </location>
</feature>
<evidence type="ECO:0000256" key="6">
    <source>
        <dbReference type="ARBA" id="ARBA00022777"/>
    </source>
</evidence>
<dbReference type="Gene3D" id="1.20.5.1930">
    <property type="match status" value="1"/>
</dbReference>
<feature type="transmembrane region" description="Helical" evidence="10">
    <location>
        <begin position="147"/>
        <end position="163"/>
    </location>
</feature>
<name>A0A2M9C4F9_9MICO</name>